<dbReference type="EMBL" id="FLUV01000013">
    <property type="protein sequence ID" value="SBW17024.1"/>
    <property type="molecule type" value="Genomic_DNA"/>
</dbReference>
<reference evidence="2" key="1">
    <citation type="submission" date="2016-02" db="EMBL/GenBank/DDBJ databases">
        <authorList>
            <person name="Wibberg D."/>
        </authorList>
    </citation>
    <scope>NUCLEOTIDE SEQUENCE [LARGE SCALE GENOMIC DNA]</scope>
</reference>
<evidence type="ECO:0000313" key="2">
    <source>
        <dbReference type="Proteomes" id="UP000199013"/>
    </source>
</evidence>
<organism evidence="1 2">
    <name type="scientific">Candidatus Protofrankia californiensis</name>
    <dbReference type="NCBI Taxonomy" id="1839754"/>
    <lineage>
        <taxon>Bacteria</taxon>
        <taxon>Bacillati</taxon>
        <taxon>Actinomycetota</taxon>
        <taxon>Actinomycetes</taxon>
        <taxon>Frankiales</taxon>
        <taxon>Frankiaceae</taxon>
        <taxon>Protofrankia</taxon>
    </lineage>
</organism>
<name>A0A1C3NSR2_9ACTN</name>
<dbReference type="AlphaFoldDB" id="A0A1C3NSR2"/>
<accession>A0A1C3NSR2</accession>
<proteinExistence type="predicted"/>
<sequence length="58" mass="6541">MAKLDPAVKRQIIAKVCADYRADNVKSHEVIVKANGEVWIDRTAKNPKNVPFVVGYWS</sequence>
<dbReference type="Proteomes" id="UP000199013">
    <property type="component" value="Unassembled WGS sequence"/>
</dbReference>
<gene>
    <name evidence="1" type="ORF">FDG2_0034</name>
</gene>
<protein>
    <submittedName>
        <fullName evidence="1">Uncharacterized protein</fullName>
    </submittedName>
</protein>
<keyword evidence="2" id="KW-1185">Reference proteome</keyword>
<evidence type="ECO:0000313" key="1">
    <source>
        <dbReference type="EMBL" id="SBW17024.1"/>
    </source>
</evidence>